<gene>
    <name evidence="10" type="ORF">LZZ85_09765</name>
</gene>
<evidence type="ECO:0000256" key="9">
    <source>
        <dbReference type="SAM" id="SignalP"/>
    </source>
</evidence>
<evidence type="ECO:0000256" key="1">
    <source>
        <dbReference type="ARBA" id="ARBA00004442"/>
    </source>
</evidence>
<dbReference type="Proteomes" id="UP001165367">
    <property type="component" value="Unassembled WGS sequence"/>
</dbReference>
<accession>A0ABS9KQG4</accession>
<name>A0ABS9KQG4_9BACT</name>
<protein>
    <submittedName>
        <fullName evidence="10">TolC family protein</fullName>
    </submittedName>
</protein>
<evidence type="ECO:0000313" key="11">
    <source>
        <dbReference type="Proteomes" id="UP001165367"/>
    </source>
</evidence>
<keyword evidence="11" id="KW-1185">Reference proteome</keyword>
<keyword evidence="4" id="KW-1134">Transmembrane beta strand</keyword>
<keyword evidence="9" id="KW-0732">Signal</keyword>
<comment type="caution">
    <text evidence="10">The sequence shown here is derived from an EMBL/GenBank/DDBJ whole genome shotgun (WGS) entry which is preliminary data.</text>
</comment>
<keyword evidence="3" id="KW-0813">Transport</keyword>
<evidence type="ECO:0000313" key="10">
    <source>
        <dbReference type="EMBL" id="MCG2614569.1"/>
    </source>
</evidence>
<keyword evidence="8" id="KW-0175">Coiled coil</keyword>
<evidence type="ECO:0000256" key="5">
    <source>
        <dbReference type="ARBA" id="ARBA00022692"/>
    </source>
</evidence>
<dbReference type="EMBL" id="JAKLTR010000005">
    <property type="protein sequence ID" value="MCG2614569.1"/>
    <property type="molecule type" value="Genomic_DNA"/>
</dbReference>
<reference evidence="10" key="1">
    <citation type="submission" date="2022-01" db="EMBL/GenBank/DDBJ databases">
        <authorList>
            <person name="Jo J.-H."/>
            <person name="Im W.-T."/>
        </authorList>
    </citation>
    <scope>NUCLEOTIDE SEQUENCE</scope>
    <source>
        <strain evidence="10">NA20</strain>
    </source>
</reference>
<keyword evidence="5" id="KW-0812">Transmembrane</keyword>
<feature type="signal peptide" evidence="9">
    <location>
        <begin position="1"/>
        <end position="22"/>
    </location>
</feature>
<dbReference type="RefSeq" id="WP_237871109.1">
    <property type="nucleotide sequence ID" value="NZ_JAKLTR010000005.1"/>
</dbReference>
<dbReference type="InterPro" id="IPR003423">
    <property type="entry name" value="OMP_efflux"/>
</dbReference>
<dbReference type="Gene3D" id="1.20.1600.10">
    <property type="entry name" value="Outer membrane efflux proteins (OEP)"/>
    <property type="match status" value="1"/>
</dbReference>
<feature type="chain" id="PRO_5046938912" evidence="9">
    <location>
        <begin position="23"/>
        <end position="445"/>
    </location>
</feature>
<sequence length="445" mass="48656">MNNRLKLLLGAVLLMAISGLQAQEKRSLAMNEAIGLSVKNSHQLKNSQAKIEEATAALKEAVDKRLPDAHVSGSYLWLNSPNINMKSADNGGGTGGGNDEVPKVNQLMYGMANVSMPVYQGGRIRYGIESSRLLAEAAKLDADIEKDEVIQNTIEAYINLYKAGAAVKLVKESLAQSQQRVKEFSDLEKNGLLARNDLLKAQLQASNKELSLVDAQNNQQLANVNMNLLLGLPEQTQLELDTTLVDQASALDPLDNYVQSALTHRKEISSIDLKKKSAETNVKSSRSDLYPSLNVQAGYVAANIPNLLTVTNAVNVGVGVSYSVSSLWKNKAKVQQSEARVKQFAANEAMLGDQVRLEVNKNYLDVLSNEKKIEVYKKAIEQAEENYRITKNKYNNSLATTTDLLDADVAQLEARVNYVFAKADAIVKYNDLLKAAGMLENAGNK</sequence>
<dbReference type="Pfam" id="PF02321">
    <property type="entry name" value="OEP"/>
    <property type="match status" value="2"/>
</dbReference>
<dbReference type="PANTHER" id="PTHR30026">
    <property type="entry name" value="OUTER MEMBRANE PROTEIN TOLC"/>
    <property type="match status" value="1"/>
</dbReference>
<evidence type="ECO:0000256" key="7">
    <source>
        <dbReference type="ARBA" id="ARBA00023237"/>
    </source>
</evidence>
<comment type="subcellular location">
    <subcellularLocation>
        <location evidence="1">Cell outer membrane</location>
    </subcellularLocation>
</comment>
<evidence type="ECO:0000256" key="2">
    <source>
        <dbReference type="ARBA" id="ARBA00007613"/>
    </source>
</evidence>
<proteinExistence type="inferred from homology"/>
<dbReference type="SUPFAM" id="SSF56954">
    <property type="entry name" value="Outer membrane efflux proteins (OEP)"/>
    <property type="match status" value="1"/>
</dbReference>
<evidence type="ECO:0000256" key="6">
    <source>
        <dbReference type="ARBA" id="ARBA00023136"/>
    </source>
</evidence>
<dbReference type="InterPro" id="IPR051906">
    <property type="entry name" value="TolC-like"/>
</dbReference>
<evidence type="ECO:0000256" key="4">
    <source>
        <dbReference type="ARBA" id="ARBA00022452"/>
    </source>
</evidence>
<feature type="coiled-coil region" evidence="8">
    <location>
        <begin position="366"/>
        <end position="400"/>
    </location>
</feature>
<keyword evidence="6" id="KW-0472">Membrane</keyword>
<evidence type="ECO:0000256" key="8">
    <source>
        <dbReference type="SAM" id="Coils"/>
    </source>
</evidence>
<evidence type="ECO:0000256" key="3">
    <source>
        <dbReference type="ARBA" id="ARBA00022448"/>
    </source>
</evidence>
<comment type="similarity">
    <text evidence="2">Belongs to the outer membrane factor (OMF) (TC 1.B.17) family.</text>
</comment>
<organism evidence="10 11">
    <name type="scientific">Terrimonas ginsenosidimutans</name>
    <dbReference type="NCBI Taxonomy" id="2908004"/>
    <lineage>
        <taxon>Bacteria</taxon>
        <taxon>Pseudomonadati</taxon>
        <taxon>Bacteroidota</taxon>
        <taxon>Chitinophagia</taxon>
        <taxon>Chitinophagales</taxon>
        <taxon>Chitinophagaceae</taxon>
        <taxon>Terrimonas</taxon>
    </lineage>
</organism>
<keyword evidence="7" id="KW-0998">Cell outer membrane</keyword>
<dbReference type="PANTHER" id="PTHR30026:SF20">
    <property type="entry name" value="OUTER MEMBRANE PROTEIN TOLC"/>
    <property type="match status" value="1"/>
</dbReference>